<dbReference type="InterPro" id="IPR011009">
    <property type="entry name" value="Kinase-like_dom_sf"/>
</dbReference>
<accession>A0A9W6ZPG0</accession>
<dbReference type="InterPro" id="IPR000719">
    <property type="entry name" value="Prot_kinase_dom"/>
</dbReference>
<dbReference type="SUPFAM" id="SSF56112">
    <property type="entry name" value="Protein kinase-like (PK-like)"/>
    <property type="match status" value="1"/>
</dbReference>
<dbReference type="Pfam" id="PF07714">
    <property type="entry name" value="PK_Tyr_Ser-Thr"/>
    <property type="match status" value="1"/>
</dbReference>
<dbReference type="PROSITE" id="PS50011">
    <property type="entry name" value="PROTEIN_KINASE_DOM"/>
    <property type="match status" value="1"/>
</dbReference>
<dbReference type="GO" id="GO:0005737">
    <property type="term" value="C:cytoplasm"/>
    <property type="evidence" value="ECO:0007669"/>
    <property type="project" value="TreeGrafter"/>
</dbReference>
<keyword evidence="4" id="KW-1185">Reference proteome</keyword>
<reference evidence="3" key="1">
    <citation type="submission" date="2022-07" db="EMBL/GenBank/DDBJ databases">
        <title>Genome analysis of Parmales, a sister group of diatoms, reveals the evolutionary specialization of diatoms from phago-mixotrophs to photoautotrophs.</title>
        <authorList>
            <person name="Ban H."/>
            <person name="Sato S."/>
            <person name="Yoshikawa S."/>
            <person name="Kazumasa Y."/>
            <person name="Nakamura Y."/>
            <person name="Ichinomiya M."/>
            <person name="Saitoh K."/>
            <person name="Sato N."/>
            <person name="Blanc-Mathieu R."/>
            <person name="Endo H."/>
            <person name="Kuwata A."/>
            <person name="Ogata H."/>
        </authorList>
    </citation>
    <scope>NUCLEOTIDE SEQUENCE</scope>
</reference>
<feature type="compositionally biased region" description="Acidic residues" evidence="1">
    <location>
        <begin position="116"/>
        <end position="126"/>
    </location>
</feature>
<feature type="non-terminal residue" evidence="3">
    <location>
        <position position="1"/>
    </location>
</feature>
<proteinExistence type="predicted"/>
<dbReference type="Proteomes" id="UP001165082">
    <property type="component" value="Unassembled WGS sequence"/>
</dbReference>
<gene>
    <name evidence="3" type="ORF">TrRE_jg471</name>
</gene>
<protein>
    <recommendedName>
        <fullName evidence="2">Protein kinase domain-containing protein</fullName>
    </recommendedName>
</protein>
<evidence type="ECO:0000313" key="4">
    <source>
        <dbReference type="Proteomes" id="UP001165082"/>
    </source>
</evidence>
<sequence>MHRDLKSLNVLITASWRGKVSDFGHSKKDTSNLFSNASLANMSRGGGLGTTRWRAPEQFGSKKSKKPPFNEGCDVYSYGIVIWETLTGQVPFEDYANDEVALPVVQGERPSPMPEGADEEIVGLMQ</sequence>
<dbReference type="EMBL" id="BRXZ01004894">
    <property type="protein sequence ID" value="GMH56796.1"/>
    <property type="molecule type" value="Genomic_DNA"/>
</dbReference>
<dbReference type="OrthoDB" id="166708at2759"/>
<evidence type="ECO:0000256" key="1">
    <source>
        <dbReference type="SAM" id="MobiDB-lite"/>
    </source>
</evidence>
<organism evidence="3 4">
    <name type="scientific">Triparma retinervis</name>
    <dbReference type="NCBI Taxonomy" id="2557542"/>
    <lineage>
        <taxon>Eukaryota</taxon>
        <taxon>Sar</taxon>
        <taxon>Stramenopiles</taxon>
        <taxon>Ochrophyta</taxon>
        <taxon>Bolidophyceae</taxon>
        <taxon>Parmales</taxon>
        <taxon>Triparmaceae</taxon>
        <taxon>Triparma</taxon>
    </lineage>
</organism>
<dbReference type="GO" id="GO:0004672">
    <property type="term" value="F:protein kinase activity"/>
    <property type="evidence" value="ECO:0007669"/>
    <property type="project" value="InterPro"/>
</dbReference>
<feature type="domain" description="Protein kinase" evidence="2">
    <location>
        <begin position="1"/>
        <end position="126"/>
    </location>
</feature>
<feature type="region of interest" description="Disordered" evidence="1">
    <location>
        <begin position="106"/>
        <end position="126"/>
    </location>
</feature>
<dbReference type="GO" id="GO:0005524">
    <property type="term" value="F:ATP binding"/>
    <property type="evidence" value="ECO:0007669"/>
    <property type="project" value="InterPro"/>
</dbReference>
<evidence type="ECO:0000313" key="3">
    <source>
        <dbReference type="EMBL" id="GMH56796.1"/>
    </source>
</evidence>
<dbReference type="InterPro" id="IPR050167">
    <property type="entry name" value="Ser_Thr_protein_kinase"/>
</dbReference>
<evidence type="ECO:0000259" key="2">
    <source>
        <dbReference type="PROSITE" id="PS50011"/>
    </source>
</evidence>
<dbReference type="AlphaFoldDB" id="A0A9W6ZPG0"/>
<dbReference type="PANTHER" id="PTHR23257">
    <property type="entry name" value="SERINE-THREONINE PROTEIN KINASE"/>
    <property type="match status" value="1"/>
</dbReference>
<comment type="caution">
    <text evidence="3">The sequence shown here is derived from an EMBL/GenBank/DDBJ whole genome shotgun (WGS) entry which is preliminary data.</text>
</comment>
<dbReference type="Gene3D" id="1.10.510.10">
    <property type="entry name" value="Transferase(Phosphotransferase) domain 1"/>
    <property type="match status" value="1"/>
</dbReference>
<name>A0A9W6ZPG0_9STRA</name>
<dbReference type="InterPro" id="IPR001245">
    <property type="entry name" value="Ser-Thr/Tyr_kinase_cat_dom"/>
</dbReference>
<dbReference type="GO" id="GO:0007165">
    <property type="term" value="P:signal transduction"/>
    <property type="evidence" value="ECO:0007669"/>
    <property type="project" value="TreeGrafter"/>
</dbReference>